<evidence type="ECO:0000313" key="3">
    <source>
        <dbReference type="Proteomes" id="UP000290289"/>
    </source>
</evidence>
<dbReference type="EMBL" id="RDQH01000334">
    <property type="protein sequence ID" value="RXH91410.1"/>
    <property type="molecule type" value="Genomic_DNA"/>
</dbReference>
<dbReference type="Proteomes" id="UP000290289">
    <property type="component" value="Chromosome 8"/>
</dbReference>
<dbReference type="PANTHER" id="PTHR44917:SF1">
    <property type="entry name" value="PROTEIN HIGH CHLOROPHYLL FLUORESCENT 107"/>
    <property type="match status" value="1"/>
</dbReference>
<dbReference type="InterPro" id="IPR003107">
    <property type="entry name" value="HAT"/>
</dbReference>
<organism evidence="2 3">
    <name type="scientific">Malus domestica</name>
    <name type="common">Apple</name>
    <name type="synonym">Pyrus malus</name>
    <dbReference type="NCBI Taxonomy" id="3750"/>
    <lineage>
        <taxon>Eukaryota</taxon>
        <taxon>Viridiplantae</taxon>
        <taxon>Streptophyta</taxon>
        <taxon>Embryophyta</taxon>
        <taxon>Tracheophyta</taxon>
        <taxon>Spermatophyta</taxon>
        <taxon>Magnoliopsida</taxon>
        <taxon>eudicotyledons</taxon>
        <taxon>Gunneridae</taxon>
        <taxon>Pentapetalae</taxon>
        <taxon>rosids</taxon>
        <taxon>fabids</taxon>
        <taxon>Rosales</taxon>
        <taxon>Rosaceae</taxon>
        <taxon>Amygdaloideae</taxon>
        <taxon>Maleae</taxon>
        <taxon>Malus</taxon>
    </lineage>
</organism>
<feature type="region of interest" description="Disordered" evidence="1">
    <location>
        <begin position="20"/>
        <end position="41"/>
    </location>
</feature>
<dbReference type="PANTHER" id="PTHR44917">
    <property type="entry name" value="PROTEIN HIGH CHLOROPHYLL FLUORESCENT 107"/>
    <property type="match status" value="1"/>
</dbReference>
<dbReference type="GO" id="GO:0003729">
    <property type="term" value="F:mRNA binding"/>
    <property type="evidence" value="ECO:0007669"/>
    <property type="project" value="InterPro"/>
</dbReference>
<dbReference type="SUPFAM" id="SSF48452">
    <property type="entry name" value="TPR-like"/>
    <property type="match status" value="1"/>
</dbReference>
<dbReference type="Pfam" id="PF02184">
    <property type="entry name" value="HAT"/>
    <property type="match status" value="1"/>
</dbReference>
<name>A0A498J7E7_MALDO</name>
<dbReference type="STRING" id="3750.A0A498J7E7"/>
<accession>A0A498J7E7</accession>
<dbReference type="InterPro" id="IPR044624">
    <property type="entry name" value="Mbb1-like"/>
</dbReference>
<gene>
    <name evidence="2" type="ORF">DVH24_020433</name>
</gene>
<evidence type="ECO:0000256" key="1">
    <source>
        <dbReference type="SAM" id="MobiDB-lite"/>
    </source>
</evidence>
<dbReference type="AlphaFoldDB" id="A0A498J7E7"/>
<sequence>MSSVNEIRANANQILRQASELQNANMFGPPKKKTNSSEHSSVKLDELIESARHIYERMVQLHPEEAGNWIRYAHFEMKNGDVARARNVFERAVKKVPLADDEEEDDGAEQLFKAFAEFEQWCKDAELCKLEIEVALSR</sequence>
<dbReference type="SMART" id="SM00386">
    <property type="entry name" value="HAT"/>
    <property type="match status" value="2"/>
</dbReference>
<comment type="caution">
    <text evidence="2">The sequence shown here is derived from an EMBL/GenBank/DDBJ whole genome shotgun (WGS) entry which is preliminary data.</text>
</comment>
<proteinExistence type="predicted"/>
<dbReference type="GO" id="GO:0006397">
    <property type="term" value="P:mRNA processing"/>
    <property type="evidence" value="ECO:0007669"/>
    <property type="project" value="InterPro"/>
</dbReference>
<protein>
    <submittedName>
        <fullName evidence="2">Uncharacterized protein</fullName>
    </submittedName>
</protein>
<keyword evidence="3" id="KW-1185">Reference proteome</keyword>
<dbReference type="InterPro" id="IPR011990">
    <property type="entry name" value="TPR-like_helical_dom_sf"/>
</dbReference>
<dbReference type="Gene3D" id="1.25.40.10">
    <property type="entry name" value="Tetratricopeptide repeat domain"/>
    <property type="match status" value="1"/>
</dbReference>
<evidence type="ECO:0000313" key="2">
    <source>
        <dbReference type="EMBL" id="RXH91410.1"/>
    </source>
</evidence>
<reference evidence="2 3" key="1">
    <citation type="submission" date="2018-10" db="EMBL/GenBank/DDBJ databases">
        <title>A high-quality apple genome assembly.</title>
        <authorList>
            <person name="Hu J."/>
        </authorList>
    </citation>
    <scope>NUCLEOTIDE SEQUENCE [LARGE SCALE GENOMIC DNA]</scope>
    <source>
        <strain evidence="3">cv. HFTH1</strain>
        <tissue evidence="2">Young leaf</tissue>
    </source>
</reference>